<evidence type="ECO:0000313" key="1">
    <source>
        <dbReference type="EMBL" id="XFO65416.1"/>
    </source>
</evidence>
<accession>A0ABZ3IIC5</accession>
<dbReference type="Proteomes" id="UP000216752">
    <property type="component" value="Chromosome"/>
</dbReference>
<gene>
    <name evidence="1" type="ORF">SPSIL_015260</name>
</gene>
<name>A0ABZ3IIC5_9FIRM</name>
<keyword evidence="2" id="KW-1185">Reference proteome</keyword>
<dbReference type="RefSeq" id="WP_094603468.1">
    <property type="nucleotide sequence ID" value="NZ_CP155573.1"/>
</dbReference>
<evidence type="ECO:0000313" key="2">
    <source>
        <dbReference type="Proteomes" id="UP000216752"/>
    </source>
</evidence>
<reference evidence="1" key="1">
    <citation type="submission" date="2024-05" db="EMBL/GenBank/DDBJ databases">
        <title>Isolation and characterization of Sporomusa carbonis sp. nov., a carboxydotrophic hydrogenogen in the genus of Sporomusa isolated from a charcoal burning pile.</title>
        <authorList>
            <person name="Boeer T."/>
            <person name="Rosenbaum F."/>
            <person name="Eysell L."/>
            <person name="Mueller V."/>
            <person name="Daniel R."/>
            <person name="Poehlein A."/>
        </authorList>
    </citation>
    <scope>NUCLEOTIDE SEQUENCE [LARGE SCALE GENOMIC DNA]</scope>
    <source>
        <strain evidence="1">DSM 10669</strain>
    </source>
</reference>
<proteinExistence type="predicted"/>
<organism evidence="1 2">
    <name type="scientific">Sporomusa silvacetica DSM 10669</name>
    <dbReference type="NCBI Taxonomy" id="1123289"/>
    <lineage>
        <taxon>Bacteria</taxon>
        <taxon>Bacillati</taxon>
        <taxon>Bacillota</taxon>
        <taxon>Negativicutes</taxon>
        <taxon>Selenomonadales</taxon>
        <taxon>Sporomusaceae</taxon>
        <taxon>Sporomusa</taxon>
    </lineage>
</organism>
<protein>
    <submittedName>
        <fullName evidence="1">Uncharacterized protein</fullName>
    </submittedName>
</protein>
<sequence>MFGNNYYNRQQSYGPANAAADILGAIMQRNQDKKDENSYMAMLDAGDKISNMKYNPASPEQQPGLFNTNPDITKPLTPDTSQQQRQGFFNMQPDVTKPIQANNSMLTQPITEANMPIAKPQVTQQPTVPKTPTLQDQIGFYKQQIPSAMKELVGKYGKQHAKEIYQHLNQTVNDKITQVTNDYNRQQQDQAYQVLGSNADYKTKFVAGLKSGLKPEMMKMALDNGLEFKFQNMGDRVGVYGVNTHNGLVVDMTTGQQVNAQNTQVGMSPYQSGQLALGAERNSISREGNAIRAAGVTARGSGGGRSGSGKINGMTQLQADNEISKYKQWQSKNPDLTLDDYPRQAQYEAAADPYGNYQQADQIADSIDTESGNPENTFQYLYDRLGYGR</sequence>
<dbReference type="EMBL" id="CP155573">
    <property type="protein sequence ID" value="XFO65416.1"/>
    <property type="molecule type" value="Genomic_DNA"/>
</dbReference>